<gene>
    <name evidence="8" type="ORF">ON006_03990</name>
</gene>
<evidence type="ECO:0000256" key="1">
    <source>
        <dbReference type="ARBA" id="ARBA00004442"/>
    </source>
</evidence>
<sequence>MRTVYKNYKSAVLCFLGAAALLMNTSCEKDFLERVPLTNISSSNAFDTPERILAQVNALYLSVKNSQFYGGRYIIYNELRADEFILNKPNVQTGQLTWSHTVNSSTSEVQNLWSNAYASINMIHIFMQGLQANQSKISPALYANYIAEAKFLRGLCYFALVQQYARPYIEDNGASAGLPLRLAAEQTAQNNALARSSVAEIYNQITKDLDEAESGLPLNYPTAATNATRAHRNTAIALKTRVYLTKGEFAKVIAEASKIVPATAPFQAASGVANKLEANVVSVFEGSYTGNEAVFSLPMSTLDAPGGQNALAYYFTFQPGNAEYFLNASGTIADPVFSPASADARKNLIVKQQDQMWLYKYKVAATYADYIPVIRYAETLLNYAEAAAKSGNLPLATQLLYAVRKRSDAAYSFTPASVGTPAALVSTIMQERRIELLGEGFRVPDLLRTLQPLPAKAGPAATSPAVLPTEGKYIWPISAAELSTNDLMRPNP</sequence>
<dbReference type="CDD" id="cd08977">
    <property type="entry name" value="SusD"/>
    <property type="match status" value="1"/>
</dbReference>
<evidence type="ECO:0000256" key="5">
    <source>
        <dbReference type="ARBA" id="ARBA00023237"/>
    </source>
</evidence>
<evidence type="ECO:0000259" key="7">
    <source>
        <dbReference type="Pfam" id="PF14322"/>
    </source>
</evidence>
<comment type="subcellular location">
    <subcellularLocation>
        <location evidence="1">Cell outer membrane</location>
    </subcellularLocation>
</comment>
<dbReference type="SUPFAM" id="SSF48452">
    <property type="entry name" value="TPR-like"/>
    <property type="match status" value="1"/>
</dbReference>
<dbReference type="KEGG" id="dpf:ON006_03990"/>
<evidence type="ECO:0000256" key="4">
    <source>
        <dbReference type="ARBA" id="ARBA00023136"/>
    </source>
</evidence>
<keyword evidence="4" id="KW-0472">Membrane</keyword>
<keyword evidence="9" id="KW-1185">Reference proteome</keyword>
<evidence type="ECO:0000256" key="3">
    <source>
        <dbReference type="ARBA" id="ARBA00022729"/>
    </source>
</evidence>
<dbReference type="Pfam" id="PF07980">
    <property type="entry name" value="SusD_RagB"/>
    <property type="match status" value="1"/>
</dbReference>
<reference evidence="8" key="1">
    <citation type="submission" date="2022-11" db="EMBL/GenBank/DDBJ databases">
        <title>Dyadobacter pollutisoli sp. nov., isolated from plastic dumped soil.</title>
        <authorList>
            <person name="Kim J.M."/>
            <person name="Kim K.R."/>
            <person name="Lee J.K."/>
            <person name="Hao L."/>
            <person name="Jeon C.O."/>
        </authorList>
    </citation>
    <scope>NUCLEOTIDE SEQUENCE</scope>
    <source>
        <strain evidence="8">U1</strain>
    </source>
</reference>
<proteinExistence type="inferred from homology"/>
<evidence type="ECO:0000313" key="9">
    <source>
        <dbReference type="Proteomes" id="UP001164653"/>
    </source>
</evidence>
<name>A0A9E8NF27_9BACT</name>
<keyword evidence="3" id="KW-0732">Signal</keyword>
<dbReference type="RefSeq" id="WP_267609953.1">
    <property type="nucleotide sequence ID" value="NZ_CP112998.1"/>
</dbReference>
<dbReference type="InterPro" id="IPR033985">
    <property type="entry name" value="SusD-like_N"/>
</dbReference>
<organism evidence="8 9">
    <name type="scientific">Dyadobacter pollutisoli</name>
    <dbReference type="NCBI Taxonomy" id="2910158"/>
    <lineage>
        <taxon>Bacteria</taxon>
        <taxon>Pseudomonadati</taxon>
        <taxon>Bacteroidota</taxon>
        <taxon>Cytophagia</taxon>
        <taxon>Cytophagales</taxon>
        <taxon>Spirosomataceae</taxon>
        <taxon>Dyadobacter</taxon>
    </lineage>
</organism>
<evidence type="ECO:0000313" key="8">
    <source>
        <dbReference type="EMBL" id="WAC13122.1"/>
    </source>
</evidence>
<keyword evidence="5" id="KW-0998">Cell outer membrane</keyword>
<comment type="similarity">
    <text evidence="2">Belongs to the SusD family.</text>
</comment>
<feature type="domain" description="SusD-like N-terminal" evidence="7">
    <location>
        <begin position="30"/>
        <end position="244"/>
    </location>
</feature>
<evidence type="ECO:0000259" key="6">
    <source>
        <dbReference type="Pfam" id="PF07980"/>
    </source>
</evidence>
<dbReference type="Pfam" id="PF14322">
    <property type="entry name" value="SusD-like_3"/>
    <property type="match status" value="1"/>
</dbReference>
<dbReference type="Gene3D" id="1.25.40.390">
    <property type="match status" value="1"/>
</dbReference>
<protein>
    <submittedName>
        <fullName evidence="8">RagB/SusD family nutrient uptake outer membrane protein</fullName>
    </submittedName>
</protein>
<accession>A0A9E8NF27</accession>
<dbReference type="InterPro" id="IPR012944">
    <property type="entry name" value="SusD_RagB_dom"/>
</dbReference>
<dbReference type="Proteomes" id="UP001164653">
    <property type="component" value="Chromosome"/>
</dbReference>
<evidence type="ECO:0000256" key="2">
    <source>
        <dbReference type="ARBA" id="ARBA00006275"/>
    </source>
</evidence>
<dbReference type="InterPro" id="IPR011990">
    <property type="entry name" value="TPR-like_helical_dom_sf"/>
</dbReference>
<dbReference type="EMBL" id="CP112998">
    <property type="protein sequence ID" value="WAC13122.1"/>
    <property type="molecule type" value="Genomic_DNA"/>
</dbReference>
<dbReference type="AlphaFoldDB" id="A0A9E8NF27"/>
<dbReference type="GO" id="GO:0009279">
    <property type="term" value="C:cell outer membrane"/>
    <property type="evidence" value="ECO:0007669"/>
    <property type="project" value="UniProtKB-SubCell"/>
</dbReference>
<feature type="domain" description="RagB/SusD" evidence="6">
    <location>
        <begin position="367"/>
        <end position="492"/>
    </location>
</feature>